<evidence type="ECO:0000313" key="2">
    <source>
        <dbReference type="EMBL" id="KAK9501481.1"/>
    </source>
</evidence>
<feature type="signal peptide" evidence="1">
    <location>
        <begin position="1"/>
        <end position="15"/>
    </location>
</feature>
<keyword evidence="3" id="KW-1185">Reference proteome</keyword>
<feature type="chain" id="PRO_5043923383" evidence="1">
    <location>
        <begin position="16"/>
        <end position="159"/>
    </location>
</feature>
<accession>A0AAW1CSQ2</accession>
<organism evidence="2 3">
    <name type="scientific">Rhynocoris fuscipes</name>
    <dbReference type="NCBI Taxonomy" id="488301"/>
    <lineage>
        <taxon>Eukaryota</taxon>
        <taxon>Metazoa</taxon>
        <taxon>Ecdysozoa</taxon>
        <taxon>Arthropoda</taxon>
        <taxon>Hexapoda</taxon>
        <taxon>Insecta</taxon>
        <taxon>Pterygota</taxon>
        <taxon>Neoptera</taxon>
        <taxon>Paraneoptera</taxon>
        <taxon>Hemiptera</taxon>
        <taxon>Heteroptera</taxon>
        <taxon>Panheteroptera</taxon>
        <taxon>Cimicomorpha</taxon>
        <taxon>Reduviidae</taxon>
        <taxon>Harpactorinae</taxon>
        <taxon>Harpactorini</taxon>
        <taxon>Rhynocoris</taxon>
    </lineage>
</organism>
<gene>
    <name evidence="2" type="ORF">O3M35_012196</name>
</gene>
<evidence type="ECO:0000256" key="1">
    <source>
        <dbReference type="SAM" id="SignalP"/>
    </source>
</evidence>
<name>A0AAW1CSQ2_9HEMI</name>
<evidence type="ECO:0000313" key="3">
    <source>
        <dbReference type="Proteomes" id="UP001461498"/>
    </source>
</evidence>
<reference evidence="2 3" key="1">
    <citation type="submission" date="2022-12" db="EMBL/GenBank/DDBJ databases">
        <title>Chromosome-level genome assembly of true bugs.</title>
        <authorList>
            <person name="Ma L."/>
            <person name="Li H."/>
        </authorList>
    </citation>
    <scope>NUCLEOTIDE SEQUENCE [LARGE SCALE GENOMIC DNA]</scope>
    <source>
        <strain evidence="2">Lab_2022b</strain>
    </source>
</reference>
<comment type="caution">
    <text evidence="2">The sequence shown here is derived from an EMBL/GenBank/DDBJ whole genome shotgun (WGS) entry which is preliminary data.</text>
</comment>
<keyword evidence="1" id="KW-0732">Signal</keyword>
<dbReference type="Proteomes" id="UP001461498">
    <property type="component" value="Unassembled WGS sequence"/>
</dbReference>
<dbReference type="EMBL" id="JAPXFL010000009">
    <property type="protein sequence ID" value="KAK9501481.1"/>
    <property type="molecule type" value="Genomic_DNA"/>
</dbReference>
<protein>
    <submittedName>
        <fullName evidence="2">Uncharacterized protein</fullName>
    </submittedName>
</protein>
<proteinExistence type="predicted"/>
<sequence>MKYLVCLLLVGVAVAAPQWGAEDDGQWRDDTAQYMYGDMSGQYNGDQSGQWNPAADGSLAGQYNPAADNWAAPQWNAPVPQWGVPSVPQDTPEVAAAKAAHLAAHAAVANRWKRSAAVIAATPLAATPLITSHIAAPIAAHTLIGARTIVAPHYTTTIW</sequence>
<dbReference type="AlphaFoldDB" id="A0AAW1CSQ2"/>